<keyword evidence="1" id="KW-0479">Metal-binding</keyword>
<dbReference type="GO" id="GO:0000981">
    <property type="term" value="F:DNA-binding transcription factor activity, RNA polymerase II-specific"/>
    <property type="evidence" value="ECO:0007669"/>
    <property type="project" value="TreeGrafter"/>
</dbReference>
<gene>
    <name evidence="7" type="ORF">NW766_007065</name>
</gene>
<evidence type="ECO:0000256" key="3">
    <source>
        <dbReference type="ARBA" id="ARBA00022771"/>
    </source>
</evidence>
<feature type="domain" description="C2H2-type" evidence="6">
    <location>
        <begin position="43"/>
        <end position="64"/>
    </location>
</feature>
<feature type="compositionally biased region" description="Basic residues" evidence="5">
    <location>
        <begin position="277"/>
        <end position="291"/>
    </location>
</feature>
<dbReference type="GO" id="GO:0005634">
    <property type="term" value="C:nucleus"/>
    <property type="evidence" value="ECO:0007669"/>
    <property type="project" value="TreeGrafter"/>
</dbReference>
<dbReference type="PANTHER" id="PTHR24409">
    <property type="entry name" value="ZINC FINGER PROTEIN 142"/>
    <property type="match status" value="1"/>
</dbReference>
<organism evidence="7 8">
    <name type="scientific">Fusarium irregulare</name>
    <dbReference type="NCBI Taxonomy" id="2494466"/>
    <lineage>
        <taxon>Eukaryota</taxon>
        <taxon>Fungi</taxon>
        <taxon>Dikarya</taxon>
        <taxon>Ascomycota</taxon>
        <taxon>Pezizomycotina</taxon>
        <taxon>Sordariomycetes</taxon>
        <taxon>Hypocreomycetidae</taxon>
        <taxon>Hypocreales</taxon>
        <taxon>Nectriaceae</taxon>
        <taxon>Fusarium</taxon>
        <taxon>Fusarium incarnatum-equiseti species complex</taxon>
    </lineage>
</organism>
<dbReference type="Proteomes" id="UP001152130">
    <property type="component" value="Unassembled WGS sequence"/>
</dbReference>
<dbReference type="AlphaFoldDB" id="A0A9W8U7Q4"/>
<feature type="region of interest" description="Disordered" evidence="5">
    <location>
        <begin position="244"/>
        <end position="292"/>
    </location>
</feature>
<dbReference type="GO" id="GO:0000977">
    <property type="term" value="F:RNA polymerase II transcription regulatory region sequence-specific DNA binding"/>
    <property type="evidence" value="ECO:0007669"/>
    <property type="project" value="TreeGrafter"/>
</dbReference>
<evidence type="ECO:0000256" key="5">
    <source>
        <dbReference type="SAM" id="MobiDB-lite"/>
    </source>
</evidence>
<keyword evidence="3" id="KW-0863">Zinc-finger</keyword>
<evidence type="ECO:0000313" key="7">
    <source>
        <dbReference type="EMBL" id="KAJ4011765.1"/>
    </source>
</evidence>
<evidence type="ECO:0000259" key="6">
    <source>
        <dbReference type="PROSITE" id="PS00028"/>
    </source>
</evidence>
<name>A0A9W8U7Q4_9HYPO</name>
<evidence type="ECO:0000313" key="8">
    <source>
        <dbReference type="Proteomes" id="UP001152130"/>
    </source>
</evidence>
<keyword evidence="8" id="KW-1185">Reference proteome</keyword>
<dbReference type="PANTHER" id="PTHR24409:SF295">
    <property type="entry name" value="AZ2-RELATED"/>
    <property type="match status" value="1"/>
</dbReference>
<dbReference type="InterPro" id="IPR013087">
    <property type="entry name" value="Znf_C2H2_type"/>
</dbReference>
<proteinExistence type="predicted"/>
<feature type="compositionally biased region" description="Polar residues" evidence="5">
    <location>
        <begin position="251"/>
        <end position="269"/>
    </location>
</feature>
<dbReference type="PROSITE" id="PS00028">
    <property type="entry name" value="ZINC_FINGER_C2H2_1"/>
    <property type="match status" value="2"/>
</dbReference>
<dbReference type="GO" id="GO:0008270">
    <property type="term" value="F:zinc ion binding"/>
    <property type="evidence" value="ECO:0007669"/>
    <property type="project" value="UniProtKB-KW"/>
</dbReference>
<dbReference type="EMBL" id="JAPDHF010000010">
    <property type="protein sequence ID" value="KAJ4011765.1"/>
    <property type="molecule type" value="Genomic_DNA"/>
</dbReference>
<keyword evidence="4" id="KW-0862">Zinc</keyword>
<comment type="caution">
    <text evidence="7">The sequence shown here is derived from an EMBL/GenBank/DDBJ whole genome shotgun (WGS) entry which is preliminary data.</text>
</comment>
<dbReference type="SMART" id="SM00355">
    <property type="entry name" value="ZnF_C2H2"/>
    <property type="match status" value="4"/>
</dbReference>
<evidence type="ECO:0000256" key="4">
    <source>
        <dbReference type="ARBA" id="ARBA00022833"/>
    </source>
</evidence>
<feature type="domain" description="C2H2-type" evidence="6">
    <location>
        <begin position="125"/>
        <end position="146"/>
    </location>
</feature>
<evidence type="ECO:0000256" key="1">
    <source>
        <dbReference type="ARBA" id="ARBA00022723"/>
    </source>
</evidence>
<evidence type="ECO:0000256" key="2">
    <source>
        <dbReference type="ARBA" id="ARBA00022737"/>
    </source>
</evidence>
<sequence>MSQVIAHLENRTCTARGWLDDYKPLFKAIQQRIVEEKGSPPECAVCNRDFANVAAFKQHLKDKHNPSYCFSCRKKFKSVNDREYHNVHLAAANKGQFHCVDCRPATTFGTEKEYDDHKREAHAACGPCGLTFKDVGSLLEHDYTVHFTCRQCSRRHASLEEYGLHCNSHRTPLEAVNAATGLLINMSKGEISRSQATAIINEVILKTGGTIPVIEAETEVIPTAVQEQVTTAAPLINAPAPVKAEAKVTPATRTTNTPAETQPGPTTTPAVEPPAQNKRRKKKQPPQKLHVRSLQCGTSQGLVQQFQTALLV</sequence>
<reference evidence="7" key="1">
    <citation type="submission" date="2022-10" db="EMBL/GenBank/DDBJ databases">
        <title>Fusarium specimens isolated from Avocado Roots.</title>
        <authorList>
            <person name="Stajich J."/>
            <person name="Roper C."/>
            <person name="Heimlech-Rivalta G."/>
        </authorList>
    </citation>
    <scope>NUCLEOTIDE SEQUENCE</scope>
    <source>
        <strain evidence="7">CF00143</strain>
    </source>
</reference>
<accession>A0A9W8U7Q4</accession>
<keyword evidence="2" id="KW-0677">Repeat</keyword>
<protein>
    <recommendedName>
        <fullName evidence="6">C2H2-type domain-containing protein</fullName>
    </recommendedName>
</protein>